<protein>
    <submittedName>
        <fullName evidence="3">Uncharacterized protein</fullName>
    </submittedName>
</protein>
<accession>A0ABN8N9C6</accession>
<evidence type="ECO:0000313" key="4">
    <source>
        <dbReference type="Proteomes" id="UP001159427"/>
    </source>
</evidence>
<keyword evidence="2" id="KW-1133">Transmembrane helix</keyword>
<dbReference type="Proteomes" id="UP001159427">
    <property type="component" value="Unassembled WGS sequence"/>
</dbReference>
<feature type="region of interest" description="Disordered" evidence="1">
    <location>
        <begin position="82"/>
        <end position="118"/>
    </location>
</feature>
<sequence>AGLFKGFAIASAMFGAVVICIYTFIILIDHSHYNSFCDSNPKLCKREKAITTVILVLGIVECLIGCTGCCCVTSSGHEASHSSSLPSVPGGHAQMASMPPESVLQETDQPPPYSGHTQCGSQGADLLLVPLDMSVIPSPESVVQETGWPPPYTADTQNCTQGPDLLLVPLEVTPIPPREIDPPPLYHQISTTESDMWSLHDGDQPPPYNPELSLQKGVYGYSTEDLFCGTRFP</sequence>
<keyword evidence="4" id="KW-1185">Reference proteome</keyword>
<keyword evidence="2" id="KW-0472">Membrane</keyword>
<feature type="compositionally biased region" description="Low complexity" evidence="1">
    <location>
        <begin position="82"/>
        <end position="92"/>
    </location>
</feature>
<feature type="transmembrane region" description="Helical" evidence="2">
    <location>
        <begin position="6"/>
        <end position="28"/>
    </location>
</feature>
<evidence type="ECO:0000313" key="3">
    <source>
        <dbReference type="EMBL" id="CAH3046161.1"/>
    </source>
</evidence>
<feature type="non-terminal residue" evidence="3">
    <location>
        <position position="1"/>
    </location>
</feature>
<proteinExistence type="predicted"/>
<feature type="transmembrane region" description="Helical" evidence="2">
    <location>
        <begin position="49"/>
        <end position="75"/>
    </location>
</feature>
<keyword evidence="2" id="KW-0812">Transmembrane</keyword>
<reference evidence="3 4" key="1">
    <citation type="submission" date="2022-05" db="EMBL/GenBank/DDBJ databases">
        <authorList>
            <consortium name="Genoscope - CEA"/>
            <person name="William W."/>
        </authorList>
    </citation>
    <scope>NUCLEOTIDE SEQUENCE [LARGE SCALE GENOMIC DNA]</scope>
</reference>
<comment type="caution">
    <text evidence="3">The sequence shown here is derived from an EMBL/GenBank/DDBJ whole genome shotgun (WGS) entry which is preliminary data.</text>
</comment>
<name>A0ABN8N9C6_9CNID</name>
<evidence type="ECO:0000256" key="2">
    <source>
        <dbReference type="SAM" id="Phobius"/>
    </source>
</evidence>
<gene>
    <name evidence="3" type="ORF">PEVE_00041177</name>
</gene>
<organism evidence="3 4">
    <name type="scientific">Porites evermanni</name>
    <dbReference type="NCBI Taxonomy" id="104178"/>
    <lineage>
        <taxon>Eukaryota</taxon>
        <taxon>Metazoa</taxon>
        <taxon>Cnidaria</taxon>
        <taxon>Anthozoa</taxon>
        <taxon>Hexacorallia</taxon>
        <taxon>Scleractinia</taxon>
        <taxon>Fungiina</taxon>
        <taxon>Poritidae</taxon>
        <taxon>Porites</taxon>
    </lineage>
</organism>
<evidence type="ECO:0000256" key="1">
    <source>
        <dbReference type="SAM" id="MobiDB-lite"/>
    </source>
</evidence>
<dbReference type="EMBL" id="CALNXI010000776">
    <property type="protein sequence ID" value="CAH3046161.1"/>
    <property type="molecule type" value="Genomic_DNA"/>
</dbReference>